<evidence type="ECO:0000259" key="1">
    <source>
        <dbReference type="Pfam" id="PF01368"/>
    </source>
</evidence>
<dbReference type="SUPFAM" id="SSF64182">
    <property type="entry name" value="DHH phosphoesterases"/>
    <property type="match status" value="1"/>
</dbReference>
<gene>
    <name evidence="3" type="ORF">HP397_00465</name>
</gene>
<organism evidence="3 4">
    <name type="scientific">Streptobacillus felis</name>
    <dbReference type="NCBI Taxonomy" id="1384509"/>
    <lineage>
        <taxon>Bacteria</taxon>
        <taxon>Fusobacteriati</taxon>
        <taxon>Fusobacteriota</taxon>
        <taxon>Fusobacteriia</taxon>
        <taxon>Fusobacteriales</taxon>
        <taxon>Leptotrichiaceae</taxon>
        <taxon>Streptobacillus</taxon>
    </lineage>
</organism>
<dbReference type="PANTHER" id="PTHR47618:SF1">
    <property type="entry name" value="BIFUNCTIONAL OLIGORIBONUCLEASE AND PAP PHOSPHATASE NRNA"/>
    <property type="match status" value="1"/>
</dbReference>
<dbReference type="Gene3D" id="3.90.1640.10">
    <property type="entry name" value="inorganic pyrophosphatase (n-terminal core)"/>
    <property type="match status" value="1"/>
</dbReference>
<evidence type="ECO:0000259" key="2">
    <source>
        <dbReference type="Pfam" id="PF02272"/>
    </source>
</evidence>
<dbReference type="PANTHER" id="PTHR47618">
    <property type="entry name" value="BIFUNCTIONAL OLIGORIBONUCLEASE AND PAP PHOSPHATASE NRNA"/>
    <property type="match status" value="1"/>
</dbReference>
<dbReference type="EMBL" id="JABMKT010000001">
    <property type="protein sequence ID" value="NYV27300.1"/>
    <property type="molecule type" value="Genomic_DNA"/>
</dbReference>
<dbReference type="Pfam" id="PF02272">
    <property type="entry name" value="DHHA1"/>
    <property type="match status" value="1"/>
</dbReference>
<feature type="domain" description="DDH" evidence="1">
    <location>
        <begin position="16"/>
        <end position="156"/>
    </location>
</feature>
<reference evidence="3 4" key="1">
    <citation type="submission" date="2020-05" db="EMBL/GenBank/DDBJ databases">
        <title>Streptobacillus felis strain LHL191014123.</title>
        <authorList>
            <person name="Fawzy A."/>
            <person name="Rau J."/>
            <person name="Risse K."/>
            <person name="Schauerte N."/>
            <person name="Geiger C."/>
            <person name="Blom J."/>
            <person name="Imirzalioglu C."/>
            <person name="Falgenhauer J."/>
            <person name="Bach A."/>
            <person name="Herden C."/>
            <person name="Eisenberg T."/>
        </authorList>
    </citation>
    <scope>NUCLEOTIDE SEQUENCE [LARGE SCALE GENOMIC DNA]</scope>
    <source>
        <strain evidence="3 4">LHL191014123</strain>
    </source>
</reference>
<dbReference type="InterPro" id="IPR051319">
    <property type="entry name" value="Oligoribo/pAp-PDE_c-di-AMP_PDE"/>
</dbReference>
<dbReference type="InterPro" id="IPR001667">
    <property type="entry name" value="DDH_dom"/>
</dbReference>
<dbReference type="OrthoDB" id="9803668at2"/>
<evidence type="ECO:0000313" key="4">
    <source>
        <dbReference type="Proteomes" id="UP000526184"/>
    </source>
</evidence>
<proteinExistence type="predicted"/>
<sequence length="316" mass="36129">MKELINIKNEIDKYNNIVLSAHVNPDGDAFGALFAFKFMIEKYNSNKKVDIVMQFEIPKFMKKFDESKLIKDNYSDDVELVIMLDTANIDRAAIDNRIFEIAKQTINIDHHVSNTKYLNINYVEDISSASELLYKFLDIFNIELDEQIAKFMYLGIINDTGNFRHSNVKESTFNVAANLVKVGVDIRKINNILFSKSREKVKVFGKALIEYKYLEDINFAYLYISQNDMKELGVTEEDTDGISELLLSIEDVDVSLFVREDSEKMLKGSFRSKNVNVNKIASNFNGGGHVLAAGFKFNGSFDEIIEKVISELRGLK</sequence>
<accession>A0A7Z0PFL6</accession>
<evidence type="ECO:0000313" key="3">
    <source>
        <dbReference type="EMBL" id="NYV27300.1"/>
    </source>
</evidence>
<name>A0A7Z0PFL6_9FUSO</name>
<dbReference type="RefSeq" id="WP_067321081.1">
    <property type="nucleotide sequence ID" value="NZ_CBCRWS010000001.1"/>
</dbReference>
<dbReference type="GO" id="GO:0003676">
    <property type="term" value="F:nucleic acid binding"/>
    <property type="evidence" value="ECO:0007669"/>
    <property type="project" value="InterPro"/>
</dbReference>
<dbReference type="Pfam" id="PF01368">
    <property type="entry name" value="DHH"/>
    <property type="match status" value="1"/>
</dbReference>
<dbReference type="Gene3D" id="3.10.310.30">
    <property type="match status" value="1"/>
</dbReference>
<keyword evidence="4" id="KW-1185">Reference proteome</keyword>
<dbReference type="InterPro" id="IPR038763">
    <property type="entry name" value="DHH_sf"/>
</dbReference>
<dbReference type="AlphaFoldDB" id="A0A7Z0PFL6"/>
<dbReference type="Proteomes" id="UP000526184">
    <property type="component" value="Unassembled WGS sequence"/>
</dbReference>
<feature type="domain" description="DHHA1" evidence="2">
    <location>
        <begin position="217"/>
        <end position="312"/>
    </location>
</feature>
<dbReference type="InterPro" id="IPR003156">
    <property type="entry name" value="DHHA1_dom"/>
</dbReference>
<comment type="caution">
    <text evidence="3">The sequence shown here is derived from an EMBL/GenBank/DDBJ whole genome shotgun (WGS) entry which is preliminary data.</text>
</comment>
<protein>
    <submittedName>
        <fullName evidence="3">Bifunctional oligoribonuclease/PAP phosphatase NrnA</fullName>
    </submittedName>
</protein>